<name>A0ABS4KH48_9FIRM</name>
<evidence type="ECO:0000313" key="3">
    <source>
        <dbReference type="Proteomes" id="UP001314903"/>
    </source>
</evidence>
<keyword evidence="3" id="KW-1185">Reference proteome</keyword>
<reference evidence="2 3" key="1">
    <citation type="submission" date="2021-03" db="EMBL/GenBank/DDBJ databases">
        <title>Genomic Encyclopedia of Type Strains, Phase IV (KMG-IV): sequencing the most valuable type-strain genomes for metagenomic binning, comparative biology and taxonomic classification.</title>
        <authorList>
            <person name="Goeker M."/>
        </authorList>
    </citation>
    <scope>NUCLEOTIDE SEQUENCE [LARGE SCALE GENOMIC DNA]</scope>
    <source>
        <strain evidence="2 3">DSM 27512</strain>
    </source>
</reference>
<dbReference type="Gene3D" id="1.10.10.10">
    <property type="entry name" value="Winged helix-like DNA-binding domain superfamily/Winged helix DNA-binding domain"/>
    <property type="match status" value="1"/>
</dbReference>
<dbReference type="SMART" id="SM01321">
    <property type="entry name" value="Y1_Tnp"/>
    <property type="match status" value="1"/>
</dbReference>
<feature type="domain" description="Transposase IS200-like" evidence="1">
    <location>
        <begin position="9"/>
        <end position="122"/>
    </location>
</feature>
<comment type="caution">
    <text evidence="2">The sequence shown here is derived from an EMBL/GenBank/DDBJ whole genome shotgun (WGS) entry which is preliminary data.</text>
</comment>
<dbReference type="Proteomes" id="UP001314903">
    <property type="component" value="Unassembled WGS sequence"/>
</dbReference>
<dbReference type="Pfam" id="PF01797">
    <property type="entry name" value="Y1_Tnp"/>
    <property type="match status" value="1"/>
</dbReference>
<gene>
    <name evidence="2" type="ORF">J2Z35_000909</name>
</gene>
<evidence type="ECO:0000313" key="2">
    <source>
        <dbReference type="EMBL" id="MBP2027115.1"/>
    </source>
</evidence>
<accession>A0ABS4KH48</accession>
<protein>
    <submittedName>
        <fullName evidence="2">REP element-mobilizing transposase RayT/transposase</fullName>
    </submittedName>
</protein>
<organism evidence="2 3">
    <name type="scientific">Acetoanaerobium pronyense</name>
    <dbReference type="NCBI Taxonomy" id="1482736"/>
    <lineage>
        <taxon>Bacteria</taxon>
        <taxon>Bacillati</taxon>
        <taxon>Bacillota</taxon>
        <taxon>Clostridia</taxon>
        <taxon>Peptostreptococcales</taxon>
        <taxon>Filifactoraceae</taxon>
        <taxon>Acetoanaerobium</taxon>
    </lineage>
</organism>
<sequence length="250" mass="29677">MPRIPRTKSATGIYHVMVRGIDKRNIFLDDQDKTVFLEKLEKAKERSQFKLYGYCLMNNHVHLLIHEDEDLGNTVKKITVGYVQWHNNRHLRTGHLFQNRYKSQNVESEPYLLTVLRYIHQNPVKANITRSPENYNWSSYNECIKSYKGEQSFLDTGIIREYFKTASDFEEYMNVNTEEQFLDYVESKKYTDDSLRDLIKRDFGIDTLENYPTKERNEIIKNIYSNEGVSIRQLSRVLNLGRSTIERAIK</sequence>
<dbReference type="RefSeq" id="WP_209659840.1">
    <property type="nucleotide sequence ID" value="NZ_JAGGLI010000007.1"/>
</dbReference>
<dbReference type="PANTHER" id="PTHR34322:SF2">
    <property type="entry name" value="TRANSPOSASE IS200-LIKE DOMAIN-CONTAINING PROTEIN"/>
    <property type="match status" value="1"/>
</dbReference>
<dbReference type="PANTHER" id="PTHR34322">
    <property type="entry name" value="TRANSPOSASE, Y1_TNP DOMAIN-CONTAINING"/>
    <property type="match status" value="1"/>
</dbReference>
<dbReference type="Gene3D" id="3.30.70.1290">
    <property type="entry name" value="Transposase IS200-like"/>
    <property type="match status" value="1"/>
</dbReference>
<dbReference type="EMBL" id="JAGGLI010000007">
    <property type="protein sequence ID" value="MBP2027115.1"/>
    <property type="molecule type" value="Genomic_DNA"/>
</dbReference>
<dbReference type="InterPro" id="IPR036515">
    <property type="entry name" value="Transposase_17_sf"/>
</dbReference>
<dbReference type="SUPFAM" id="SSF143422">
    <property type="entry name" value="Transposase IS200-like"/>
    <property type="match status" value="1"/>
</dbReference>
<dbReference type="InterPro" id="IPR002686">
    <property type="entry name" value="Transposase_17"/>
</dbReference>
<proteinExistence type="predicted"/>
<dbReference type="InterPro" id="IPR036388">
    <property type="entry name" value="WH-like_DNA-bd_sf"/>
</dbReference>
<evidence type="ECO:0000259" key="1">
    <source>
        <dbReference type="SMART" id="SM01321"/>
    </source>
</evidence>